<organism evidence="9 10">
    <name type="scientific">Labeo rohita</name>
    <name type="common">Indian major carp</name>
    <name type="synonym">Cyprinus rohita</name>
    <dbReference type="NCBI Taxonomy" id="84645"/>
    <lineage>
        <taxon>Eukaryota</taxon>
        <taxon>Metazoa</taxon>
        <taxon>Chordata</taxon>
        <taxon>Craniata</taxon>
        <taxon>Vertebrata</taxon>
        <taxon>Euteleostomi</taxon>
        <taxon>Actinopterygii</taxon>
        <taxon>Neopterygii</taxon>
        <taxon>Teleostei</taxon>
        <taxon>Ostariophysi</taxon>
        <taxon>Cypriniformes</taxon>
        <taxon>Cyprinidae</taxon>
        <taxon>Labeoninae</taxon>
        <taxon>Labeonini</taxon>
        <taxon>Labeo</taxon>
    </lineage>
</organism>
<evidence type="ECO:0000256" key="3">
    <source>
        <dbReference type="ARBA" id="ARBA00022825"/>
    </source>
</evidence>
<feature type="domain" description="Peptidase S1" evidence="8">
    <location>
        <begin position="196"/>
        <end position="413"/>
    </location>
</feature>
<keyword evidence="1 6" id="KW-0645">Protease</keyword>
<keyword evidence="4 5" id="KW-1015">Disulfide bond</keyword>
<keyword evidence="3 6" id="KW-0720">Serine protease</keyword>
<reference evidence="9 10" key="1">
    <citation type="submission" date="2022-01" db="EMBL/GenBank/DDBJ databases">
        <title>A high-quality chromosome-level genome assembly of rohu carp, Labeo rohita.</title>
        <authorList>
            <person name="Arick M.A. II"/>
            <person name="Hsu C.-Y."/>
            <person name="Magbanua Z."/>
            <person name="Pechanova O."/>
            <person name="Grover C."/>
            <person name="Miller E."/>
            <person name="Thrash A."/>
            <person name="Ezzel L."/>
            <person name="Alam S."/>
            <person name="Benzie J."/>
            <person name="Hamilton M."/>
            <person name="Karsi A."/>
            <person name="Lawrence M.L."/>
            <person name="Peterson D.G."/>
        </authorList>
    </citation>
    <scope>NUCLEOTIDE SEQUENCE [LARGE SCALE GENOMIC DNA]</scope>
    <source>
        <strain evidence="10">BAU-BD-2019</strain>
        <tissue evidence="9">Blood</tissue>
    </source>
</reference>
<dbReference type="PROSITE" id="PS50068">
    <property type="entry name" value="LDLRA_2"/>
    <property type="match status" value="1"/>
</dbReference>
<dbReference type="SUPFAM" id="SSF57424">
    <property type="entry name" value="LDL receptor-like module"/>
    <property type="match status" value="1"/>
</dbReference>
<dbReference type="Proteomes" id="UP000830375">
    <property type="component" value="Unassembled WGS sequence"/>
</dbReference>
<dbReference type="SUPFAM" id="SSF50494">
    <property type="entry name" value="Trypsin-like serine proteases"/>
    <property type="match status" value="2"/>
</dbReference>
<dbReference type="SMART" id="SM00020">
    <property type="entry name" value="Tryp_SPc"/>
    <property type="match status" value="2"/>
</dbReference>
<evidence type="ECO:0000256" key="5">
    <source>
        <dbReference type="PROSITE-ProRule" id="PRU00124"/>
    </source>
</evidence>
<keyword evidence="7" id="KW-1133">Transmembrane helix</keyword>
<dbReference type="PRINTS" id="PR00722">
    <property type="entry name" value="CHYMOTRYPSIN"/>
</dbReference>
<evidence type="ECO:0000259" key="8">
    <source>
        <dbReference type="PROSITE" id="PS50240"/>
    </source>
</evidence>
<dbReference type="SMART" id="SM00192">
    <property type="entry name" value="LDLa"/>
    <property type="match status" value="1"/>
</dbReference>
<feature type="disulfide bond" evidence="5">
    <location>
        <begin position="169"/>
        <end position="184"/>
    </location>
</feature>
<feature type="disulfide bond" evidence="5">
    <location>
        <begin position="149"/>
        <end position="161"/>
    </location>
</feature>
<dbReference type="EMBL" id="JACTAM010000022">
    <property type="protein sequence ID" value="KAI2650542.1"/>
    <property type="molecule type" value="Genomic_DNA"/>
</dbReference>
<dbReference type="Gene3D" id="4.10.400.10">
    <property type="entry name" value="Low-density Lipoprotein Receptor"/>
    <property type="match status" value="1"/>
</dbReference>
<dbReference type="Pfam" id="PF00089">
    <property type="entry name" value="Trypsin"/>
    <property type="match status" value="3"/>
</dbReference>
<protein>
    <submittedName>
        <fullName evidence="9">Transmembrane protease serine 9</fullName>
    </submittedName>
</protein>
<feature type="domain" description="Peptidase S1" evidence="8">
    <location>
        <begin position="470"/>
        <end position="650"/>
    </location>
</feature>
<dbReference type="InterPro" id="IPR002172">
    <property type="entry name" value="LDrepeatLR_classA_rpt"/>
</dbReference>
<comment type="caution">
    <text evidence="9">The sequence shown here is derived from an EMBL/GenBank/DDBJ whole genome shotgun (WGS) entry which is preliminary data.</text>
</comment>
<evidence type="ECO:0000256" key="4">
    <source>
        <dbReference type="ARBA" id="ARBA00023157"/>
    </source>
</evidence>
<dbReference type="PROSITE" id="PS01209">
    <property type="entry name" value="LDLRA_1"/>
    <property type="match status" value="1"/>
</dbReference>
<dbReference type="InterPro" id="IPR009003">
    <property type="entry name" value="Peptidase_S1_PA"/>
</dbReference>
<evidence type="ECO:0000313" key="9">
    <source>
        <dbReference type="EMBL" id="KAI2650542.1"/>
    </source>
</evidence>
<gene>
    <name evidence="9" type="ORF">H4Q32_000558</name>
</gene>
<dbReference type="CDD" id="cd00112">
    <property type="entry name" value="LDLa"/>
    <property type="match status" value="1"/>
</dbReference>
<dbReference type="PROSITE" id="PS00135">
    <property type="entry name" value="TRYPSIN_SER"/>
    <property type="match status" value="1"/>
</dbReference>
<dbReference type="InterPro" id="IPR043504">
    <property type="entry name" value="Peptidase_S1_PA_chymotrypsin"/>
</dbReference>
<dbReference type="PROSITE" id="PS00134">
    <property type="entry name" value="TRYPSIN_HIS"/>
    <property type="match status" value="2"/>
</dbReference>
<evidence type="ECO:0000256" key="1">
    <source>
        <dbReference type="ARBA" id="ARBA00022670"/>
    </source>
</evidence>
<feature type="transmembrane region" description="Helical" evidence="7">
    <location>
        <begin position="31"/>
        <end position="55"/>
    </location>
</feature>
<dbReference type="InterPro" id="IPR018114">
    <property type="entry name" value="TRYPSIN_HIS"/>
</dbReference>
<dbReference type="InterPro" id="IPR001254">
    <property type="entry name" value="Trypsin_dom"/>
</dbReference>
<dbReference type="Pfam" id="PF00057">
    <property type="entry name" value="Ldl_recept_a"/>
    <property type="match status" value="1"/>
</dbReference>
<name>A0ABQ8LIP3_LABRO</name>
<evidence type="ECO:0000313" key="10">
    <source>
        <dbReference type="Proteomes" id="UP000830375"/>
    </source>
</evidence>
<dbReference type="PANTHER" id="PTHR24252:SF26">
    <property type="entry name" value="TRANSMEMBRANE SERINE PROTEASE 9"/>
    <property type="match status" value="1"/>
</dbReference>
<dbReference type="InterPro" id="IPR023415">
    <property type="entry name" value="LDLR_class-A_CS"/>
</dbReference>
<sequence length="651" mass="70733">MLSETTEMEKKDLNKWPEGDPRPAYLSTCKCMTLAGILILLIIGAAVGFMTAYLIQEEHYFMETVELQGLTYDPELQDKTSGYYVVLTATLKAKGYTESFVQDLLRTGLKAMLNGKPIVVPDYGEISGIILLGASGKSFYEISNDISKCPESTFTCGNGECITKLNPECDSITDCVDGSDEVFCSCGTRPAMANRVVGGENSRHGELPWQVSLRLRGRHTCGASIVNNRWLVSAAHCFETENDPKDWTALVGANLVSGEEGEATIINIKSLTVSPRYDPMTTDSDVTVLELETPLKFTSYVQPVCIPSSSHIFSTGQNCIVSGWGALNQYTICNKSSVYRGALTQNMMCAGFLQGKVDSCQGDSGGPLVCEASPGRFFLAGIVSWGVGCAQINKPGVYSRVTKLRDWILSYTNTAQTIQVAPTVPSITTTAVHIAKAIDSSSEQVSNDYIPAPVNCSDCGNRPVMGQERIIGGVNAQRGEWPWVGSLQYQRTHRCGATLIHCKWLLTAAHCFRGDLNPASWTVGLGSVIWSGLGTLVIPVQRIIPHPAFNSSSMDFDVALVELSIPAPKSYTIQTVCLPSPWHSFIKNMECYITGWGAGDSGGPLVCREPQGRWFVAGVTSWGHGCGRLGFPGVYMQVTAVREWISIYLPF</sequence>
<dbReference type="CDD" id="cd00190">
    <property type="entry name" value="Tryp_SPc"/>
    <property type="match status" value="2"/>
</dbReference>
<evidence type="ECO:0000256" key="2">
    <source>
        <dbReference type="ARBA" id="ARBA00022801"/>
    </source>
</evidence>
<dbReference type="GO" id="GO:0006508">
    <property type="term" value="P:proteolysis"/>
    <property type="evidence" value="ECO:0007669"/>
    <property type="project" value="UniProtKB-KW"/>
</dbReference>
<proteinExistence type="predicted"/>
<dbReference type="PROSITE" id="PS50240">
    <property type="entry name" value="TRYPSIN_DOM"/>
    <property type="match status" value="2"/>
</dbReference>
<evidence type="ECO:0000256" key="6">
    <source>
        <dbReference type="RuleBase" id="RU363034"/>
    </source>
</evidence>
<keyword evidence="7 9" id="KW-0812">Transmembrane</keyword>
<dbReference type="Gene3D" id="2.40.10.10">
    <property type="entry name" value="Trypsin-like serine proteases"/>
    <property type="match status" value="3"/>
</dbReference>
<evidence type="ECO:0000256" key="7">
    <source>
        <dbReference type="SAM" id="Phobius"/>
    </source>
</evidence>
<dbReference type="PANTHER" id="PTHR24252">
    <property type="entry name" value="ACROSIN-RELATED"/>
    <property type="match status" value="1"/>
</dbReference>
<keyword evidence="10" id="KW-1185">Reference proteome</keyword>
<dbReference type="InterPro" id="IPR033116">
    <property type="entry name" value="TRYPSIN_SER"/>
</dbReference>
<keyword evidence="2 6" id="KW-0378">Hydrolase</keyword>
<dbReference type="InterPro" id="IPR001314">
    <property type="entry name" value="Peptidase_S1A"/>
</dbReference>
<accession>A0ABQ8LIP3</accession>
<dbReference type="InterPro" id="IPR036055">
    <property type="entry name" value="LDL_receptor-like_sf"/>
</dbReference>
<dbReference type="GO" id="GO:0008233">
    <property type="term" value="F:peptidase activity"/>
    <property type="evidence" value="ECO:0007669"/>
    <property type="project" value="UniProtKB-KW"/>
</dbReference>
<comment type="caution">
    <text evidence="5">Lacks conserved residue(s) required for the propagation of feature annotation.</text>
</comment>
<keyword evidence="7" id="KW-0472">Membrane</keyword>